<accession>A0A9P1GZX6</accession>
<dbReference type="EMBL" id="CALLCH030000008">
    <property type="protein sequence ID" value="CAI4213424.1"/>
    <property type="molecule type" value="Genomic_DNA"/>
</dbReference>
<reference evidence="2" key="1">
    <citation type="submission" date="2022-11" db="EMBL/GenBank/DDBJ databases">
        <authorList>
            <person name="Scott C."/>
            <person name="Bruce N."/>
        </authorList>
    </citation>
    <scope>NUCLEOTIDE SEQUENCE</scope>
</reference>
<evidence type="ECO:0000256" key="1">
    <source>
        <dbReference type="SAM" id="MobiDB-lite"/>
    </source>
</evidence>
<evidence type="ECO:0000313" key="2">
    <source>
        <dbReference type="EMBL" id="CAI4213424.1"/>
    </source>
</evidence>
<keyword evidence="3" id="KW-1185">Reference proteome</keyword>
<gene>
    <name evidence="2" type="ORF">PPNO1_LOCUS3170</name>
</gene>
<comment type="caution">
    <text evidence="2">The sequence shown here is derived from an EMBL/GenBank/DDBJ whole genome shotgun (WGS) entry which is preliminary data.</text>
</comment>
<evidence type="ECO:0000313" key="3">
    <source>
        <dbReference type="Proteomes" id="UP000838763"/>
    </source>
</evidence>
<dbReference type="Proteomes" id="UP000838763">
    <property type="component" value="Unassembled WGS sequence"/>
</dbReference>
<dbReference type="OrthoDB" id="2446291at2759"/>
<organism evidence="2 3">
    <name type="scientific">Parascedosporium putredinis</name>
    <dbReference type="NCBI Taxonomy" id="1442378"/>
    <lineage>
        <taxon>Eukaryota</taxon>
        <taxon>Fungi</taxon>
        <taxon>Dikarya</taxon>
        <taxon>Ascomycota</taxon>
        <taxon>Pezizomycotina</taxon>
        <taxon>Sordariomycetes</taxon>
        <taxon>Hypocreomycetidae</taxon>
        <taxon>Microascales</taxon>
        <taxon>Microascaceae</taxon>
        <taxon>Parascedosporium</taxon>
    </lineage>
</organism>
<sequence>MHHSPTDDMAGLLNPSKKHAREELEDPAAYGSSSFGEHRNKRIMSGTIESAKRWSGPPAFPTTTSLFLDTSGVGNAVSQDDMYMDMDLQCPEPNEQFQSILEPGPFHPEPLAANLAGARADLHRPKGINSMPNHGFGHPVAPDQAVPRTMGSDDWSSVRNRRLPSPISEGEDSPFIHPVGADSPDMVLDSGFTTNLAHRLASQVSISTPCDVGQDPMANVHPEHMQSGAGADLPGTIDLADIPTTPPQGRKGHIRSRHTINSWTWQPGMKKSFSMGYRTDCEKCRLKVPGHFNHIIIS</sequence>
<feature type="region of interest" description="Disordered" evidence="1">
    <location>
        <begin position="1"/>
        <end position="41"/>
    </location>
</feature>
<dbReference type="AlphaFoldDB" id="A0A9P1GZX6"/>
<name>A0A9P1GZX6_9PEZI</name>
<protein>
    <submittedName>
        <fullName evidence="2">Uncharacterized protein</fullName>
    </submittedName>
</protein>
<proteinExistence type="predicted"/>